<dbReference type="InterPro" id="IPR017850">
    <property type="entry name" value="Alkaline_phosphatase_core_sf"/>
</dbReference>
<accession>A0A1M4YN68</accession>
<feature type="transmembrane region" description="Helical" evidence="6">
    <location>
        <begin position="87"/>
        <end position="106"/>
    </location>
</feature>
<name>A0A1M4YN68_9GAMM</name>
<evidence type="ECO:0000256" key="3">
    <source>
        <dbReference type="ARBA" id="ARBA00022692"/>
    </source>
</evidence>
<gene>
    <name evidence="8" type="ORF">SAMN02745204_01730</name>
</gene>
<feature type="transmembrane region" description="Helical" evidence="6">
    <location>
        <begin position="21"/>
        <end position="42"/>
    </location>
</feature>
<dbReference type="OrthoDB" id="9760224at2"/>
<dbReference type="AlphaFoldDB" id="A0A1M4YN68"/>
<dbReference type="SUPFAM" id="SSF53649">
    <property type="entry name" value="Alkaline phosphatase-like"/>
    <property type="match status" value="1"/>
</dbReference>
<keyword evidence="4 6" id="KW-1133">Transmembrane helix</keyword>
<organism evidence="8 9">
    <name type="scientific">Thermomonas hydrothermalis</name>
    <dbReference type="NCBI Taxonomy" id="213588"/>
    <lineage>
        <taxon>Bacteria</taxon>
        <taxon>Pseudomonadati</taxon>
        <taxon>Pseudomonadota</taxon>
        <taxon>Gammaproteobacteria</taxon>
        <taxon>Lysobacterales</taxon>
        <taxon>Lysobacteraceae</taxon>
        <taxon>Thermomonas</taxon>
    </lineage>
</organism>
<dbReference type="PANTHER" id="PTHR47371:SF3">
    <property type="entry name" value="PHOSPHOGLYCEROL TRANSFERASE I"/>
    <property type="match status" value="1"/>
</dbReference>
<proteinExistence type="predicted"/>
<keyword evidence="8" id="KW-0808">Transferase</keyword>
<dbReference type="CDD" id="cd16015">
    <property type="entry name" value="LTA_synthase"/>
    <property type="match status" value="1"/>
</dbReference>
<evidence type="ECO:0000256" key="1">
    <source>
        <dbReference type="ARBA" id="ARBA00004651"/>
    </source>
</evidence>
<reference evidence="9" key="1">
    <citation type="submission" date="2016-11" db="EMBL/GenBank/DDBJ databases">
        <authorList>
            <person name="Varghese N."/>
            <person name="Submissions S."/>
        </authorList>
    </citation>
    <scope>NUCLEOTIDE SEQUENCE [LARGE SCALE GENOMIC DNA]</scope>
    <source>
        <strain evidence="9">DSM 14834</strain>
    </source>
</reference>
<evidence type="ECO:0000313" key="9">
    <source>
        <dbReference type="Proteomes" id="UP000242857"/>
    </source>
</evidence>
<dbReference type="EMBL" id="FQUK01000028">
    <property type="protein sequence ID" value="SHF06942.1"/>
    <property type="molecule type" value="Genomic_DNA"/>
</dbReference>
<sequence length="803" mass="88091">MKRYNPPRPARGRRNTAAARLWAWLPALLLAQLTLALCALIRQPVSSGQPLLLALVAIGNQLLFLLRAQPVLLALGCLLAAQRFQRLAVWTVGLLWALFLLAQGVLELYFRGAGVALGADLFGYSLEEIRTTLGGASGTVHGADLLVLLAPLLVLGLVLGWRSRADVSPPRWAWLPGLALAGVLAWALPLAPGATLLDGESARQAARSKGAYFVADTLRWWRGESARQAARSKGAYFVADTLRWWRLRILARTVQGGAWPFLHEENTPDTLGPYFGPTRDGRPPNVVVIVVEGLGRSFSGPEAPLGSFTPFLDALAARSLYFDNFLANQGRTFGVLPSLFASLPMAEQGFAALGPNMPAHAGLFNVLQRQGYHTRFYSGTDTSFDNERLFLQRQGVRDIVDARTFGPGYSRNPFSSWGYPDRELITRVLADAPRLPTPFVLGVQTISMHTSYRFPGQDIYKARLEQHLAALGIPPERRADYRAQADIYSAILYTDDQLRRYFEQVARMPWYADTIFVITGDHRLPEIPMATHIERYHVPLIVFSPLLRQPARIQAVSSHLDVTPSLLALLSNTYGLKRPARVTWTGRGLDLAAKFRSLGEFPLKQTKASPLDFVSGRWLLHDDRLFELQEGLRTAEVEDADLKARVQSRLDRYETANAAFLQRGQLSPDGDQPALVPYRVSAVSAPRSAPVTAPGLGIDTVALSVGSEAVTVQAVFVNGDAQPSRTFVPLAVFTDAAGNELHEAYGPALTLAPGATRAVQLRLPLPARPGQYFVAVRPSDPDDGKPVGRGRYHLPVDIREAAR</sequence>
<dbReference type="Gene3D" id="3.40.720.10">
    <property type="entry name" value="Alkaline Phosphatase, subunit A"/>
    <property type="match status" value="1"/>
</dbReference>
<dbReference type="GO" id="GO:0016740">
    <property type="term" value="F:transferase activity"/>
    <property type="evidence" value="ECO:0007669"/>
    <property type="project" value="UniProtKB-KW"/>
</dbReference>
<feature type="transmembrane region" description="Helical" evidence="6">
    <location>
        <begin position="172"/>
        <end position="191"/>
    </location>
</feature>
<evidence type="ECO:0000259" key="7">
    <source>
        <dbReference type="Pfam" id="PF00884"/>
    </source>
</evidence>
<dbReference type="STRING" id="213588.SAMN02745204_01730"/>
<feature type="domain" description="Sulfatase N-terminal" evidence="7">
    <location>
        <begin position="284"/>
        <end position="570"/>
    </location>
</feature>
<dbReference type="Proteomes" id="UP000242857">
    <property type="component" value="Unassembled WGS sequence"/>
</dbReference>
<keyword evidence="5 6" id="KW-0472">Membrane</keyword>
<comment type="subcellular location">
    <subcellularLocation>
        <location evidence="1">Cell membrane</location>
        <topology evidence="1">Multi-pass membrane protein</topology>
    </subcellularLocation>
</comment>
<protein>
    <submittedName>
        <fullName evidence="8">Phosphoglycerol transferase MdoB</fullName>
    </submittedName>
</protein>
<dbReference type="GO" id="GO:0005886">
    <property type="term" value="C:plasma membrane"/>
    <property type="evidence" value="ECO:0007669"/>
    <property type="project" value="UniProtKB-SubCell"/>
</dbReference>
<dbReference type="PANTHER" id="PTHR47371">
    <property type="entry name" value="LIPOTEICHOIC ACID SYNTHASE"/>
    <property type="match status" value="1"/>
</dbReference>
<dbReference type="RefSeq" id="WP_072756186.1">
    <property type="nucleotide sequence ID" value="NZ_FQUK01000028.1"/>
</dbReference>
<evidence type="ECO:0000256" key="6">
    <source>
        <dbReference type="SAM" id="Phobius"/>
    </source>
</evidence>
<keyword evidence="2" id="KW-1003">Cell membrane</keyword>
<evidence type="ECO:0000256" key="5">
    <source>
        <dbReference type="ARBA" id="ARBA00023136"/>
    </source>
</evidence>
<feature type="transmembrane region" description="Helical" evidence="6">
    <location>
        <begin position="140"/>
        <end position="160"/>
    </location>
</feature>
<evidence type="ECO:0000256" key="2">
    <source>
        <dbReference type="ARBA" id="ARBA00022475"/>
    </source>
</evidence>
<dbReference type="Pfam" id="PF00884">
    <property type="entry name" value="Sulfatase"/>
    <property type="match status" value="1"/>
</dbReference>
<keyword evidence="9" id="KW-1185">Reference proteome</keyword>
<evidence type="ECO:0000313" key="8">
    <source>
        <dbReference type="EMBL" id="SHF06942.1"/>
    </source>
</evidence>
<dbReference type="InterPro" id="IPR050448">
    <property type="entry name" value="OpgB/LTA_synthase_biosynth"/>
</dbReference>
<dbReference type="InterPro" id="IPR000917">
    <property type="entry name" value="Sulfatase_N"/>
</dbReference>
<evidence type="ECO:0000256" key="4">
    <source>
        <dbReference type="ARBA" id="ARBA00022989"/>
    </source>
</evidence>
<keyword evidence="3 6" id="KW-0812">Transmembrane</keyword>